<feature type="chain" id="PRO_5032381523" evidence="1">
    <location>
        <begin position="17"/>
        <end position="57"/>
    </location>
</feature>
<feature type="signal peptide" evidence="1">
    <location>
        <begin position="1"/>
        <end position="16"/>
    </location>
</feature>
<dbReference type="EMBL" id="CAJNOC010001035">
    <property type="protein sequence ID" value="CAF0828719.1"/>
    <property type="molecule type" value="Genomic_DNA"/>
</dbReference>
<sequence length="57" mass="6052">LFFIFAIILSIYGASAQFVDGCECSWINSRGACCNDDGSRCWKICCDTIGCGGGCCP</sequence>
<organism evidence="2 3">
    <name type="scientific">Brachionus calyciflorus</name>
    <dbReference type="NCBI Taxonomy" id="104777"/>
    <lineage>
        <taxon>Eukaryota</taxon>
        <taxon>Metazoa</taxon>
        <taxon>Spiralia</taxon>
        <taxon>Gnathifera</taxon>
        <taxon>Rotifera</taxon>
        <taxon>Eurotatoria</taxon>
        <taxon>Monogononta</taxon>
        <taxon>Pseudotrocha</taxon>
        <taxon>Ploima</taxon>
        <taxon>Brachionidae</taxon>
        <taxon>Brachionus</taxon>
    </lineage>
</organism>
<proteinExistence type="predicted"/>
<accession>A0A813UFV1</accession>
<dbReference type="Proteomes" id="UP000663879">
    <property type="component" value="Unassembled WGS sequence"/>
</dbReference>
<feature type="non-terminal residue" evidence="2">
    <location>
        <position position="1"/>
    </location>
</feature>
<protein>
    <submittedName>
        <fullName evidence="2">Uncharacterized protein</fullName>
    </submittedName>
</protein>
<keyword evidence="1" id="KW-0732">Signal</keyword>
<evidence type="ECO:0000256" key="1">
    <source>
        <dbReference type="SAM" id="SignalP"/>
    </source>
</evidence>
<evidence type="ECO:0000313" key="3">
    <source>
        <dbReference type="Proteomes" id="UP000663879"/>
    </source>
</evidence>
<gene>
    <name evidence="2" type="ORF">OXX778_LOCUS7851</name>
</gene>
<reference evidence="2" key="1">
    <citation type="submission" date="2021-02" db="EMBL/GenBank/DDBJ databases">
        <authorList>
            <person name="Nowell W R."/>
        </authorList>
    </citation>
    <scope>NUCLEOTIDE SEQUENCE</scope>
    <source>
        <strain evidence="2">Ploen Becks lab</strain>
    </source>
</reference>
<evidence type="ECO:0000313" key="2">
    <source>
        <dbReference type="EMBL" id="CAF0828719.1"/>
    </source>
</evidence>
<comment type="caution">
    <text evidence="2">The sequence shown here is derived from an EMBL/GenBank/DDBJ whole genome shotgun (WGS) entry which is preliminary data.</text>
</comment>
<dbReference type="AlphaFoldDB" id="A0A813UFV1"/>
<keyword evidence="3" id="KW-1185">Reference proteome</keyword>
<name>A0A813UFV1_9BILA</name>